<keyword evidence="5 7" id="KW-0472">Membrane</keyword>
<feature type="compositionally biased region" description="Gly residues" evidence="6">
    <location>
        <begin position="152"/>
        <end position="176"/>
    </location>
</feature>
<keyword evidence="4 7" id="KW-1133">Transmembrane helix</keyword>
<dbReference type="PANTHER" id="PTHR33885:SF3">
    <property type="entry name" value="PHAGE SHOCK PROTEIN C"/>
    <property type="match status" value="1"/>
</dbReference>
<comment type="caution">
    <text evidence="9">The sequence shown here is derived from an EMBL/GenBank/DDBJ whole genome shotgun (WGS) entry which is preliminary data.</text>
</comment>
<dbReference type="AlphaFoldDB" id="A0A7Y0EPR8"/>
<feature type="region of interest" description="Disordered" evidence="6">
    <location>
        <begin position="1"/>
        <end position="24"/>
    </location>
</feature>
<feature type="compositionally biased region" description="Polar residues" evidence="6">
    <location>
        <begin position="222"/>
        <end position="237"/>
    </location>
</feature>
<sequence length="682" mass="73315">MYTSNPNDFSGRPGQPPKAGKPEPRFFAWIRSSGLMRGDDRWIGGVCSGLAHRLGWSPTLVRALVLVSTLFFGFGAALYAFGWFLMPDWRTGRILCEDLIAGEWDWNCLGCIMFLAIAIVIPGAGWVAIALALLALWMLAQSGIRQQEGYGFGYRGGQPGPNGSGQPFGGQPGGQSSGQPFGGKPFNGQPNGQPFGGQTFGGQSYGSQPFGGQPGQSFDGQTFSGQPGDQQFGSRPGQSFGGQSDQPTQPNQSNQTSQSDQPRQSGSSASWAAPGTFQTQPSNGAAPAWSAPNTAQTPPPSGGPYGVNVSQPVSRQPNNVSQHVSRSVTPHVVTAKPMRRKPAGPIVVLCVLGLIFVTFAIVLGLLQWYGMGIESQLRVFTLWICAICVGLGLLLVGLGIRGRRSGGLIPVSLCAGALAVIMLFMSGSYAALYHDLTYVPHVKGSHVEQVIGLGYQVNIDANTPTNDYGTDSIRVNRHYWIAGSSDGTFSALESGILFKGDDYNQSKAHIDWSDWGSTHKAHELKLSDGTSTMSSCPAGQIYVSAYQAQVLITLPKGCSYVFGDTYQYSFTSQVGGENWGVRNTFGVWMSSPLGFDDADDMDYLSPFREGNDDGAYDWVDYEKAPADGPELYISVPYALEGSVRVRYPDEGNERNYQDYADSSHVSTNKREDTDATDKETEQ</sequence>
<keyword evidence="3 7" id="KW-0812">Transmembrane</keyword>
<dbReference type="Proteomes" id="UP000532194">
    <property type="component" value="Unassembled WGS sequence"/>
</dbReference>
<name>A0A7Y0EPR8_9BIFI</name>
<evidence type="ECO:0000256" key="2">
    <source>
        <dbReference type="ARBA" id="ARBA00022475"/>
    </source>
</evidence>
<evidence type="ECO:0000256" key="3">
    <source>
        <dbReference type="ARBA" id="ARBA00022692"/>
    </source>
</evidence>
<evidence type="ECO:0000256" key="1">
    <source>
        <dbReference type="ARBA" id="ARBA00004162"/>
    </source>
</evidence>
<evidence type="ECO:0000256" key="7">
    <source>
        <dbReference type="SAM" id="Phobius"/>
    </source>
</evidence>
<protein>
    <submittedName>
        <fullName evidence="9">PspC family transcriptional regulator</fullName>
    </submittedName>
</protein>
<feature type="compositionally biased region" description="Gly residues" evidence="6">
    <location>
        <begin position="194"/>
        <end position="204"/>
    </location>
</feature>
<feature type="region of interest" description="Disordered" evidence="6">
    <location>
        <begin position="152"/>
        <end position="328"/>
    </location>
</feature>
<dbReference type="Pfam" id="PF04024">
    <property type="entry name" value="PspC"/>
    <property type="match status" value="1"/>
</dbReference>
<keyword evidence="2" id="KW-1003">Cell membrane</keyword>
<feature type="region of interest" description="Disordered" evidence="6">
    <location>
        <begin position="648"/>
        <end position="682"/>
    </location>
</feature>
<feature type="domain" description="Phage shock protein PspC N-terminal" evidence="8">
    <location>
        <begin position="35"/>
        <end position="88"/>
    </location>
</feature>
<evidence type="ECO:0000313" key="10">
    <source>
        <dbReference type="Proteomes" id="UP000532194"/>
    </source>
</evidence>
<keyword evidence="10" id="KW-1185">Reference proteome</keyword>
<accession>A0A7Y0EPR8</accession>
<feature type="compositionally biased region" description="Low complexity" evidence="6">
    <location>
        <begin position="177"/>
        <end position="193"/>
    </location>
</feature>
<comment type="subcellular location">
    <subcellularLocation>
        <location evidence="1">Cell membrane</location>
        <topology evidence="1">Single-pass membrane protein</topology>
    </subcellularLocation>
</comment>
<dbReference type="GO" id="GO:0005886">
    <property type="term" value="C:plasma membrane"/>
    <property type="evidence" value="ECO:0007669"/>
    <property type="project" value="UniProtKB-SubCell"/>
</dbReference>
<feature type="transmembrane region" description="Helical" evidence="7">
    <location>
        <begin position="346"/>
        <end position="368"/>
    </location>
</feature>
<dbReference type="RefSeq" id="WP_417852264.1">
    <property type="nucleotide sequence ID" value="NZ_JAAIII010000003.1"/>
</dbReference>
<feature type="compositionally biased region" description="Polar residues" evidence="6">
    <location>
        <begin position="308"/>
        <end position="328"/>
    </location>
</feature>
<dbReference type="InterPro" id="IPR007168">
    <property type="entry name" value="Phageshock_PspC_N"/>
</dbReference>
<feature type="transmembrane region" description="Helical" evidence="7">
    <location>
        <begin position="380"/>
        <end position="400"/>
    </location>
</feature>
<feature type="transmembrane region" description="Helical" evidence="7">
    <location>
        <begin position="112"/>
        <end position="139"/>
    </location>
</feature>
<evidence type="ECO:0000259" key="8">
    <source>
        <dbReference type="Pfam" id="PF04024"/>
    </source>
</evidence>
<feature type="compositionally biased region" description="Low complexity" evidence="6">
    <location>
        <begin position="243"/>
        <end position="261"/>
    </location>
</feature>
<feature type="compositionally biased region" description="Low complexity" evidence="6">
    <location>
        <begin position="205"/>
        <end position="221"/>
    </location>
</feature>
<dbReference type="PANTHER" id="PTHR33885">
    <property type="entry name" value="PHAGE SHOCK PROTEIN C"/>
    <property type="match status" value="1"/>
</dbReference>
<proteinExistence type="predicted"/>
<evidence type="ECO:0000256" key="6">
    <source>
        <dbReference type="SAM" id="MobiDB-lite"/>
    </source>
</evidence>
<feature type="compositionally biased region" description="Basic and acidic residues" evidence="6">
    <location>
        <begin position="668"/>
        <end position="682"/>
    </location>
</feature>
<evidence type="ECO:0000256" key="5">
    <source>
        <dbReference type="ARBA" id="ARBA00023136"/>
    </source>
</evidence>
<evidence type="ECO:0000313" key="9">
    <source>
        <dbReference type="EMBL" id="NMM94184.1"/>
    </source>
</evidence>
<feature type="transmembrane region" description="Helical" evidence="7">
    <location>
        <begin position="407"/>
        <end position="432"/>
    </location>
</feature>
<gene>
    <name evidence="9" type="ORF">G1C95_1371</name>
</gene>
<reference evidence="9 10" key="1">
    <citation type="submission" date="2020-02" db="EMBL/GenBank/DDBJ databases">
        <title>Characterization of phylogenetic diversity of novel bifidobacterial species isolated in Czech ZOOs.</title>
        <authorList>
            <person name="Lugli G.A."/>
            <person name="Vera N.B."/>
            <person name="Ventura M."/>
        </authorList>
    </citation>
    <scope>NUCLEOTIDE SEQUENCE [LARGE SCALE GENOMIC DNA]</scope>
    <source>
        <strain evidence="9 10">DSM 109957</strain>
    </source>
</reference>
<organism evidence="9 10">
    <name type="scientific">Bifidobacterium oedipodis</name>
    <dbReference type="NCBI Taxonomy" id="2675322"/>
    <lineage>
        <taxon>Bacteria</taxon>
        <taxon>Bacillati</taxon>
        <taxon>Actinomycetota</taxon>
        <taxon>Actinomycetes</taxon>
        <taxon>Bifidobacteriales</taxon>
        <taxon>Bifidobacteriaceae</taxon>
        <taxon>Bifidobacterium</taxon>
    </lineage>
</organism>
<feature type="transmembrane region" description="Helical" evidence="7">
    <location>
        <begin position="63"/>
        <end position="85"/>
    </location>
</feature>
<evidence type="ECO:0000256" key="4">
    <source>
        <dbReference type="ARBA" id="ARBA00022989"/>
    </source>
</evidence>
<dbReference type="EMBL" id="JAAIII010000003">
    <property type="protein sequence ID" value="NMM94184.1"/>
    <property type="molecule type" value="Genomic_DNA"/>
</dbReference>
<dbReference type="InterPro" id="IPR052027">
    <property type="entry name" value="PspC"/>
</dbReference>
<feature type="compositionally biased region" description="Polar residues" evidence="6">
    <location>
        <begin position="262"/>
        <end position="283"/>
    </location>
</feature>